<feature type="signal peptide" evidence="1">
    <location>
        <begin position="1"/>
        <end position="27"/>
    </location>
</feature>
<accession>A0A5J9W7I1</accession>
<comment type="caution">
    <text evidence="2">The sequence shown here is derived from an EMBL/GenBank/DDBJ whole genome shotgun (WGS) entry which is preliminary data.</text>
</comment>
<keyword evidence="1" id="KW-0732">Signal</keyword>
<dbReference type="OrthoDB" id="691711at2759"/>
<dbReference type="AlphaFoldDB" id="A0A5J9W7I1"/>
<reference evidence="2 3" key="1">
    <citation type="journal article" date="2019" name="Sci. Rep.">
        <title>A high-quality genome of Eragrostis curvula grass provides insights into Poaceae evolution and supports new strategies to enhance forage quality.</title>
        <authorList>
            <person name="Carballo J."/>
            <person name="Santos B.A.C.M."/>
            <person name="Zappacosta D."/>
            <person name="Garbus I."/>
            <person name="Selva J.P."/>
            <person name="Gallo C.A."/>
            <person name="Diaz A."/>
            <person name="Albertini E."/>
            <person name="Caccamo M."/>
            <person name="Echenique V."/>
        </authorList>
    </citation>
    <scope>NUCLEOTIDE SEQUENCE [LARGE SCALE GENOMIC DNA]</scope>
    <source>
        <strain evidence="3">cv. Victoria</strain>
        <tissue evidence="2">Leaf</tissue>
    </source>
</reference>
<dbReference type="Gramene" id="TVU43951">
    <property type="protein sequence ID" value="TVU43951"/>
    <property type="gene ID" value="EJB05_03372"/>
</dbReference>
<evidence type="ECO:0008006" key="4">
    <source>
        <dbReference type="Google" id="ProtNLM"/>
    </source>
</evidence>
<evidence type="ECO:0000313" key="3">
    <source>
        <dbReference type="Proteomes" id="UP000324897"/>
    </source>
</evidence>
<keyword evidence="3" id="KW-1185">Reference proteome</keyword>
<protein>
    <recommendedName>
        <fullName evidence="4">Embryo surrounding factor 1 brassicaceae domain-containing protein</fullName>
    </recommendedName>
</protein>
<evidence type="ECO:0000313" key="2">
    <source>
        <dbReference type="EMBL" id="TVU43951.1"/>
    </source>
</evidence>
<dbReference type="EMBL" id="RWGY01000004">
    <property type="protein sequence ID" value="TVU43951.1"/>
    <property type="molecule type" value="Genomic_DNA"/>
</dbReference>
<organism evidence="2 3">
    <name type="scientific">Eragrostis curvula</name>
    <name type="common">weeping love grass</name>
    <dbReference type="NCBI Taxonomy" id="38414"/>
    <lineage>
        <taxon>Eukaryota</taxon>
        <taxon>Viridiplantae</taxon>
        <taxon>Streptophyta</taxon>
        <taxon>Embryophyta</taxon>
        <taxon>Tracheophyta</taxon>
        <taxon>Spermatophyta</taxon>
        <taxon>Magnoliopsida</taxon>
        <taxon>Liliopsida</taxon>
        <taxon>Poales</taxon>
        <taxon>Poaceae</taxon>
        <taxon>PACMAD clade</taxon>
        <taxon>Chloridoideae</taxon>
        <taxon>Eragrostideae</taxon>
        <taxon>Eragrostidinae</taxon>
        <taxon>Eragrostis</taxon>
    </lineage>
</organism>
<feature type="chain" id="PRO_5023917123" description="Embryo surrounding factor 1 brassicaceae domain-containing protein" evidence="1">
    <location>
        <begin position="28"/>
        <end position="208"/>
    </location>
</feature>
<name>A0A5J9W7I1_9POAL</name>
<sequence>MKVSCGMAYAAALFLFVLLSLASSGHGRPNLLGAETSSKINISSNATAMASAALDDRKLNLIFCKKTKCGKFPWVDCYCCINQMPKEVCSYTLDECRSSCPVSGAMVYAAPLFIFVLLSAAASGQCRPNLLGAETSSNINISSNVTAVASATLEDNKLKLIFCQKTICGKFPWVTCYCCRNQTPKQVCYYKMDECRSDCPVCNPHCPP</sequence>
<evidence type="ECO:0000256" key="1">
    <source>
        <dbReference type="SAM" id="SignalP"/>
    </source>
</evidence>
<gene>
    <name evidence="2" type="ORF">EJB05_03372</name>
</gene>
<proteinExistence type="predicted"/>
<dbReference type="Proteomes" id="UP000324897">
    <property type="component" value="Chromosome 5"/>
</dbReference>